<dbReference type="InterPro" id="IPR013083">
    <property type="entry name" value="Znf_RING/FYVE/PHD"/>
</dbReference>
<dbReference type="Proteomes" id="UP000821837">
    <property type="component" value="Unassembled WGS sequence"/>
</dbReference>
<organism evidence="3 4">
    <name type="scientific">Rhipicephalus sanguineus</name>
    <name type="common">Brown dog tick</name>
    <name type="synonym">Ixodes sanguineus</name>
    <dbReference type="NCBI Taxonomy" id="34632"/>
    <lineage>
        <taxon>Eukaryota</taxon>
        <taxon>Metazoa</taxon>
        <taxon>Ecdysozoa</taxon>
        <taxon>Arthropoda</taxon>
        <taxon>Chelicerata</taxon>
        <taxon>Arachnida</taxon>
        <taxon>Acari</taxon>
        <taxon>Parasitiformes</taxon>
        <taxon>Ixodida</taxon>
        <taxon>Ixodoidea</taxon>
        <taxon>Ixodidae</taxon>
        <taxon>Rhipicephalinae</taxon>
        <taxon>Rhipicephalus</taxon>
        <taxon>Rhipicephalus</taxon>
    </lineage>
</organism>
<evidence type="ECO:0000313" key="4">
    <source>
        <dbReference type="Proteomes" id="UP000821837"/>
    </source>
</evidence>
<dbReference type="AlphaFoldDB" id="A0A9D4PCT9"/>
<feature type="compositionally biased region" description="Basic and acidic residues" evidence="1">
    <location>
        <begin position="161"/>
        <end position="179"/>
    </location>
</feature>
<proteinExistence type="predicted"/>
<sequence length="392" mass="43287">MQCTQYVLSGFGDFFERRRVAFVDPLPPSRVCCACGFVTSLTARLPCGHVLCRLCRGRSGSRCPVECGKFENFDVESQTIQLSDLEQLRVSCINGGCDFVGKLSRLPSHLLKCVNDEVKCNKCGVHVVRNAAVDHRRQCSVDLPTEGTTASPASADEVAAADERPRGAEASPEHASGEEQIDHCDAANDSDCVVELGTNFQQVWSRVKRTFSGELKEAFPGSSSSAATVQRVVTPGPYRAASKPHVFVTLCRFDNIYEKYNELRYKNSVSTVIKGCVAAGYTFALKCKLAKGDEDGGVKVYFSLHFGSGEWDNHVEWPVSKKVTGILTHPGDKGKDVMIPFVRLKTDTFKKPAPSPNTWNRGPFTFDHESWERIEAEGFIHNNALFVNLEFE</sequence>
<reference evidence="3" key="2">
    <citation type="submission" date="2021-09" db="EMBL/GenBank/DDBJ databases">
        <authorList>
            <person name="Jia N."/>
            <person name="Wang J."/>
            <person name="Shi W."/>
            <person name="Du L."/>
            <person name="Sun Y."/>
            <person name="Zhan W."/>
            <person name="Jiang J."/>
            <person name="Wang Q."/>
            <person name="Zhang B."/>
            <person name="Ji P."/>
            <person name="Sakyi L.B."/>
            <person name="Cui X."/>
            <person name="Yuan T."/>
            <person name="Jiang B."/>
            <person name="Yang W."/>
            <person name="Lam T.T.-Y."/>
            <person name="Chang Q."/>
            <person name="Ding S."/>
            <person name="Wang X."/>
            <person name="Zhu J."/>
            <person name="Ruan X."/>
            <person name="Zhao L."/>
            <person name="Wei J."/>
            <person name="Que T."/>
            <person name="Du C."/>
            <person name="Cheng J."/>
            <person name="Dai P."/>
            <person name="Han X."/>
            <person name="Huang E."/>
            <person name="Gao Y."/>
            <person name="Liu J."/>
            <person name="Shao H."/>
            <person name="Ye R."/>
            <person name="Li L."/>
            <person name="Wei W."/>
            <person name="Wang X."/>
            <person name="Wang C."/>
            <person name="Huo Q."/>
            <person name="Li W."/>
            <person name="Guo W."/>
            <person name="Chen H."/>
            <person name="Chen S."/>
            <person name="Zhou L."/>
            <person name="Zhou L."/>
            <person name="Ni X."/>
            <person name="Tian J."/>
            <person name="Zhou Y."/>
            <person name="Sheng Y."/>
            <person name="Liu T."/>
            <person name="Pan Y."/>
            <person name="Xia L."/>
            <person name="Li J."/>
            <person name="Zhao F."/>
            <person name="Cao W."/>
        </authorList>
    </citation>
    <scope>NUCLEOTIDE SEQUENCE</scope>
    <source>
        <strain evidence="3">Rsan-2018</strain>
        <tissue evidence="3">Larvae</tissue>
    </source>
</reference>
<dbReference type="Gene3D" id="2.60.210.10">
    <property type="entry name" value="Apoptosis, Tumor Necrosis Factor Receptor Associated Protein 2, Chain A"/>
    <property type="match status" value="1"/>
</dbReference>
<protein>
    <recommendedName>
        <fullName evidence="2">TRAF1-6 MATH domain-containing protein</fullName>
    </recommendedName>
</protein>
<comment type="caution">
    <text evidence="3">The sequence shown here is derived from an EMBL/GenBank/DDBJ whole genome shotgun (WGS) entry which is preliminary data.</text>
</comment>
<accession>A0A9D4PCT9</accession>
<gene>
    <name evidence="3" type="ORF">HPB52_013082</name>
</gene>
<feature type="region of interest" description="Disordered" evidence="1">
    <location>
        <begin position="142"/>
        <end position="179"/>
    </location>
</feature>
<dbReference type="InterPro" id="IPR049342">
    <property type="entry name" value="TRAF1-6_MATH_dom"/>
</dbReference>
<dbReference type="SUPFAM" id="SSF49599">
    <property type="entry name" value="TRAF domain-like"/>
    <property type="match status" value="2"/>
</dbReference>
<evidence type="ECO:0000256" key="1">
    <source>
        <dbReference type="SAM" id="MobiDB-lite"/>
    </source>
</evidence>
<dbReference type="VEuPathDB" id="VectorBase:RSAN_037152"/>
<dbReference type="EMBL" id="JABSTV010001255">
    <property type="protein sequence ID" value="KAH7935757.1"/>
    <property type="molecule type" value="Genomic_DNA"/>
</dbReference>
<evidence type="ECO:0000313" key="3">
    <source>
        <dbReference type="EMBL" id="KAH7935757.1"/>
    </source>
</evidence>
<dbReference type="InterPro" id="IPR008974">
    <property type="entry name" value="TRAF-like"/>
</dbReference>
<reference evidence="3" key="1">
    <citation type="journal article" date="2020" name="Cell">
        <title>Large-Scale Comparative Analyses of Tick Genomes Elucidate Their Genetic Diversity and Vector Capacities.</title>
        <authorList>
            <consortium name="Tick Genome and Microbiome Consortium (TIGMIC)"/>
            <person name="Jia N."/>
            <person name="Wang J."/>
            <person name="Shi W."/>
            <person name="Du L."/>
            <person name="Sun Y."/>
            <person name="Zhan W."/>
            <person name="Jiang J.F."/>
            <person name="Wang Q."/>
            <person name="Zhang B."/>
            <person name="Ji P."/>
            <person name="Bell-Sakyi L."/>
            <person name="Cui X.M."/>
            <person name="Yuan T.T."/>
            <person name="Jiang B.G."/>
            <person name="Yang W.F."/>
            <person name="Lam T.T."/>
            <person name="Chang Q.C."/>
            <person name="Ding S.J."/>
            <person name="Wang X.J."/>
            <person name="Zhu J.G."/>
            <person name="Ruan X.D."/>
            <person name="Zhao L."/>
            <person name="Wei J.T."/>
            <person name="Ye R.Z."/>
            <person name="Que T.C."/>
            <person name="Du C.H."/>
            <person name="Zhou Y.H."/>
            <person name="Cheng J.X."/>
            <person name="Dai P.F."/>
            <person name="Guo W.B."/>
            <person name="Han X.H."/>
            <person name="Huang E.J."/>
            <person name="Li L.F."/>
            <person name="Wei W."/>
            <person name="Gao Y.C."/>
            <person name="Liu J.Z."/>
            <person name="Shao H.Z."/>
            <person name="Wang X."/>
            <person name="Wang C.C."/>
            <person name="Yang T.C."/>
            <person name="Huo Q.B."/>
            <person name="Li W."/>
            <person name="Chen H.Y."/>
            <person name="Chen S.E."/>
            <person name="Zhou L.G."/>
            <person name="Ni X.B."/>
            <person name="Tian J.H."/>
            <person name="Sheng Y."/>
            <person name="Liu T."/>
            <person name="Pan Y.S."/>
            <person name="Xia L.Y."/>
            <person name="Li J."/>
            <person name="Zhao F."/>
            <person name="Cao W.C."/>
        </authorList>
    </citation>
    <scope>NUCLEOTIDE SEQUENCE</scope>
    <source>
        <strain evidence="3">Rsan-2018</strain>
    </source>
</reference>
<keyword evidence="4" id="KW-1185">Reference proteome</keyword>
<evidence type="ECO:0000259" key="2">
    <source>
        <dbReference type="Pfam" id="PF21355"/>
    </source>
</evidence>
<dbReference type="Gene3D" id="3.30.40.10">
    <property type="entry name" value="Zinc/RING finger domain, C3HC4 (zinc finger)"/>
    <property type="match status" value="1"/>
</dbReference>
<feature type="domain" description="TRAF1-6 MATH" evidence="2">
    <location>
        <begin position="279"/>
        <end position="387"/>
    </location>
</feature>
<dbReference type="Pfam" id="PF21355">
    <property type="entry name" value="TRAF-mep_MATH"/>
    <property type="match status" value="1"/>
</dbReference>
<name>A0A9D4PCT9_RHISA</name>